<dbReference type="Proteomes" id="UP000479000">
    <property type="component" value="Unassembled WGS sequence"/>
</dbReference>
<keyword evidence="3" id="KW-1185">Reference proteome</keyword>
<reference evidence="2 3" key="1">
    <citation type="submission" date="2020-02" db="EMBL/GenBank/DDBJ databases">
        <authorList>
            <person name="Ferguson B K."/>
        </authorList>
    </citation>
    <scope>NUCLEOTIDE SEQUENCE [LARGE SCALE GENOMIC DNA]</scope>
</reference>
<feature type="non-terminal residue" evidence="2">
    <location>
        <position position="92"/>
    </location>
</feature>
<proteinExistence type="predicted"/>
<evidence type="ECO:0000256" key="1">
    <source>
        <dbReference type="SAM" id="MobiDB-lite"/>
    </source>
</evidence>
<name>A0A6H5HEW4_9HEMI</name>
<dbReference type="AlphaFoldDB" id="A0A6H5HEW4"/>
<sequence>MEALVGSRDPSTVTLLDSMLYPEGVLDKSRAGNTNEPRTNTKKAPRSPICFATSKRKGGGNPAGNPHQRLTSGIGRHRTTSALSMFQPQTRL</sequence>
<evidence type="ECO:0000313" key="3">
    <source>
        <dbReference type="Proteomes" id="UP000479000"/>
    </source>
</evidence>
<gene>
    <name evidence="2" type="ORF">NTEN_LOCUS19650</name>
</gene>
<feature type="region of interest" description="Disordered" evidence="1">
    <location>
        <begin position="22"/>
        <end position="92"/>
    </location>
</feature>
<organism evidence="2 3">
    <name type="scientific">Nesidiocoris tenuis</name>
    <dbReference type="NCBI Taxonomy" id="355587"/>
    <lineage>
        <taxon>Eukaryota</taxon>
        <taxon>Metazoa</taxon>
        <taxon>Ecdysozoa</taxon>
        <taxon>Arthropoda</taxon>
        <taxon>Hexapoda</taxon>
        <taxon>Insecta</taxon>
        <taxon>Pterygota</taxon>
        <taxon>Neoptera</taxon>
        <taxon>Paraneoptera</taxon>
        <taxon>Hemiptera</taxon>
        <taxon>Heteroptera</taxon>
        <taxon>Panheteroptera</taxon>
        <taxon>Cimicomorpha</taxon>
        <taxon>Miridae</taxon>
        <taxon>Dicyphina</taxon>
        <taxon>Nesidiocoris</taxon>
    </lineage>
</organism>
<accession>A0A6H5HEW4</accession>
<evidence type="ECO:0000313" key="2">
    <source>
        <dbReference type="EMBL" id="CAB0015310.1"/>
    </source>
</evidence>
<feature type="compositionally biased region" description="Polar residues" evidence="1">
    <location>
        <begin position="80"/>
        <end position="92"/>
    </location>
</feature>
<dbReference type="EMBL" id="CADCXU010028890">
    <property type="protein sequence ID" value="CAB0015310.1"/>
    <property type="molecule type" value="Genomic_DNA"/>
</dbReference>
<protein>
    <submittedName>
        <fullName evidence="2">Uncharacterized protein</fullName>
    </submittedName>
</protein>